<feature type="transmembrane region" description="Helical" evidence="25">
    <location>
        <begin position="728"/>
        <end position="751"/>
    </location>
</feature>
<feature type="binding site" evidence="22">
    <location>
        <position position="235"/>
    </location>
    <ligand>
        <name>UDP-alpha-D-glucose</name>
        <dbReference type="ChEBI" id="CHEBI:58885"/>
    </ligand>
</feature>
<protein>
    <recommendedName>
        <fullName evidence="6">cellulose synthase (UDP-forming)</fullName>
        <ecNumber evidence="6">2.4.1.12</ecNumber>
    </recommendedName>
</protein>
<evidence type="ECO:0000256" key="2">
    <source>
        <dbReference type="ARBA" id="ARBA00001947"/>
    </source>
</evidence>
<organism evidence="26 27">
    <name type="scientific">Panicum virgatum</name>
    <name type="common">Blackwell switchgrass</name>
    <dbReference type="NCBI Taxonomy" id="38727"/>
    <lineage>
        <taxon>Eukaryota</taxon>
        <taxon>Viridiplantae</taxon>
        <taxon>Streptophyta</taxon>
        <taxon>Embryophyta</taxon>
        <taxon>Tracheophyta</taxon>
        <taxon>Spermatophyta</taxon>
        <taxon>Magnoliopsida</taxon>
        <taxon>Liliopsida</taxon>
        <taxon>Poales</taxon>
        <taxon>Poaceae</taxon>
        <taxon>PACMAD clade</taxon>
        <taxon>Panicoideae</taxon>
        <taxon>Panicodae</taxon>
        <taxon>Paniceae</taxon>
        <taxon>Panicinae</taxon>
        <taxon>Panicum</taxon>
        <taxon>Panicum sect. Hiantes</taxon>
    </lineage>
</organism>
<proteinExistence type="inferred from homology"/>
<dbReference type="InterPro" id="IPR029044">
    <property type="entry name" value="Nucleotide-diphossugar_trans"/>
</dbReference>
<dbReference type="InterPro" id="IPR005150">
    <property type="entry name" value="Cellulose_synth"/>
</dbReference>
<sequence>MSGDIPDASPDRHSIRSPTPSYVDPSIPVPVRIVDPSKDLNSYGVGSVDWKERVESWRVKQEKNLIQVTHKYAAEGKGDIEGTGSNGEDLQMADDARLPLSRIVPISPNELNLYRIVIVLRLIILCFFFQYRITHPVWDAYGLWLVSVICEVWFALSWLLDQFPKWYPINRETYLDRLALRYDREGEPSQLAPIDVFVSTVDPLKEPPLITANTVLSILAVDYPVDKVSCYVSDDGSAMLTFEALSETAEFARKWVPFCKKHNIEPRAPEFYFAQKIDYLKDKVQPTFVKERRAMKREYEEFKVRINALVAKAQKIPEEGWTMADGTPWPGNNPRDHPGMIQVFLGHSGGLDTDGNELPRLVYVSREKRPGFQHHKKAGAMNALIRVSAVLTNGAYLLNVDCDHYFNSSKALREAMCFMMDPALGRKTCYVQFPQRFDGIDLHDRYANRNIVFFDINMKGLDGIQGPVYVGTGCCFNRQALYGYDPVLTEADLEPNIIIKNCCGSRKKKDKSYIDSKNRAMKRTESSAPIFNMEDIEEGFEGYEDERSLLMSQKSLEKRFGQSPIFIASTFMTQGGIPPSTNPASLLKEAIHVISCGYEDKTEWGKEIGWIYGSVTEDILTGFKMHARGWISIYCMPLRPCFKGSAPINLSDRLNQVLRWALGSVEILLSRHCPIWYGYNGRLKLLERLAYINTIVYPITSIPLVAYCVLPAICLLTNKFIIPEISNYAGMFFILLFASIFATGILELRWSGVGIEDWWRNEQFWVIGGTSAHLFAVFQGLLKVLAGIDTNFTVTSKATDDEGDFAELCVQVDQPSNPPDHGARDQPSGHSGRSVIRYQQWLPILGSAFWEAFLLNLGDPPPLPFPEGSHGETEPHTDHCHRLVCPPRFHLLAAVGEDRSFHFTYTESSFPGAMRRKLLI</sequence>
<keyword evidence="14" id="KW-0135">Cellulose biosynthesis</keyword>
<dbReference type="SUPFAM" id="SSF53448">
    <property type="entry name" value="Nucleotide-diphospho-sugar transferases"/>
    <property type="match status" value="1"/>
</dbReference>
<keyword evidence="27" id="KW-1185">Reference proteome</keyword>
<evidence type="ECO:0000256" key="12">
    <source>
        <dbReference type="ARBA" id="ARBA00022771"/>
    </source>
</evidence>
<keyword evidence="15 25" id="KW-1133">Transmembrane helix</keyword>
<evidence type="ECO:0000256" key="23">
    <source>
        <dbReference type="PIRSR" id="PIRSR605150-3"/>
    </source>
</evidence>
<evidence type="ECO:0000256" key="1">
    <source>
        <dbReference type="ARBA" id="ARBA00001936"/>
    </source>
</evidence>
<evidence type="ECO:0000256" key="18">
    <source>
        <dbReference type="ARBA" id="ARBA00023211"/>
    </source>
</evidence>
<feature type="binding site" evidence="23">
    <location>
        <position position="401"/>
    </location>
    <ligand>
        <name>Mn(2+)</name>
        <dbReference type="ChEBI" id="CHEBI:29035"/>
    </ligand>
</feature>
<evidence type="ECO:0000256" key="13">
    <source>
        <dbReference type="ARBA" id="ARBA00022833"/>
    </source>
</evidence>
<dbReference type="GO" id="GO:0030244">
    <property type="term" value="P:cellulose biosynthetic process"/>
    <property type="evidence" value="ECO:0007669"/>
    <property type="project" value="UniProtKB-KW"/>
</dbReference>
<accession>A0A8T0SD29</accession>
<feature type="binding site" evidence="22">
    <location>
        <position position="206"/>
    </location>
    <ligand>
        <name>UDP-alpha-D-glucose</name>
        <dbReference type="ChEBI" id="CHEBI:58885"/>
    </ligand>
</feature>
<comment type="catalytic activity">
    <reaction evidence="20">
        <text>[(1-&gt;4)-beta-D-glucosyl](n) + UDP-alpha-D-glucose = [(1-&gt;4)-beta-D-glucosyl](n+1) + UDP + H(+)</text>
        <dbReference type="Rhea" id="RHEA:19929"/>
        <dbReference type="Rhea" id="RHEA-COMP:10033"/>
        <dbReference type="Rhea" id="RHEA-COMP:10034"/>
        <dbReference type="ChEBI" id="CHEBI:15378"/>
        <dbReference type="ChEBI" id="CHEBI:18246"/>
        <dbReference type="ChEBI" id="CHEBI:58223"/>
        <dbReference type="ChEBI" id="CHEBI:58885"/>
        <dbReference type="EC" id="2.4.1.12"/>
    </reaction>
</comment>
<dbReference type="EC" id="2.4.1.12" evidence="6"/>
<feature type="transmembrane region" description="Helical" evidence="25">
    <location>
        <begin position="763"/>
        <end position="782"/>
    </location>
</feature>
<feature type="transmembrane region" description="Helical" evidence="25">
    <location>
        <begin position="695"/>
        <end position="716"/>
    </location>
</feature>
<feature type="binding site" evidence="23">
    <location>
        <position position="377"/>
    </location>
    <ligand>
        <name>Mn(2+)</name>
        <dbReference type="ChEBI" id="CHEBI:29035"/>
    </ligand>
</feature>
<evidence type="ECO:0000256" key="6">
    <source>
        <dbReference type="ARBA" id="ARBA00012539"/>
    </source>
</evidence>
<evidence type="ECO:0000256" key="20">
    <source>
        <dbReference type="ARBA" id="ARBA00048682"/>
    </source>
</evidence>
<dbReference type="GO" id="GO:0008270">
    <property type="term" value="F:zinc ion binding"/>
    <property type="evidence" value="ECO:0007669"/>
    <property type="project" value="UniProtKB-KW"/>
</dbReference>
<evidence type="ECO:0000256" key="24">
    <source>
        <dbReference type="SAM" id="MobiDB-lite"/>
    </source>
</evidence>
<keyword evidence="9" id="KW-0808">Transferase</keyword>
<keyword evidence="13" id="KW-0862">Zinc</keyword>
<keyword evidence="18" id="KW-0464">Manganese</keyword>
<dbReference type="AlphaFoldDB" id="A0A8T0SD29"/>
<evidence type="ECO:0000256" key="15">
    <source>
        <dbReference type="ARBA" id="ARBA00022989"/>
    </source>
</evidence>
<feature type="binding site" evidence="22">
    <location>
        <position position="199"/>
    </location>
    <ligand>
        <name>UDP-alpha-D-glucose</name>
        <dbReference type="ChEBI" id="CHEBI:58885"/>
    </ligand>
</feature>
<evidence type="ECO:0000313" key="26">
    <source>
        <dbReference type="EMBL" id="KAG2595364.1"/>
    </source>
</evidence>
<evidence type="ECO:0000256" key="19">
    <source>
        <dbReference type="ARBA" id="ARBA00023316"/>
    </source>
</evidence>
<dbReference type="Gene3D" id="3.90.550.10">
    <property type="entry name" value="Spore Coat Polysaccharide Biosynthesis Protein SpsA, Chain A"/>
    <property type="match status" value="1"/>
</dbReference>
<gene>
    <name evidence="26" type="ORF">PVAP13_5KG069200</name>
</gene>
<evidence type="ECO:0000256" key="16">
    <source>
        <dbReference type="ARBA" id="ARBA00023054"/>
    </source>
</evidence>
<evidence type="ECO:0000256" key="4">
    <source>
        <dbReference type="ARBA" id="ARBA00004768"/>
    </source>
</evidence>
<comment type="cofactor">
    <cofactor evidence="2">
        <name>Zn(2+)</name>
        <dbReference type="ChEBI" id="CHEBI:29105"/>
    </cofactor>
</comment>
<keyword evidence="11" id="KW-0479">Metal-binding</keyword>
<feature type="binding site" evidence="22">
    <location>
        <position position="205"/>
    </location>
    <ligand>
        <name>UDP-alpha-D-glucose</name>
        <dbReference type="ChEBI" id="CHEBI:58885"/>
    </ligand>
</feature>
<feature type="binding site" evidence="22">
    <location>
        <position position="376"/>
    </location>
    <ligand>
        <name>UDP-alpha-D-glucose</name>
        <dbReference type="ChEBI" id="CHEBI:58885"/>
    </ligand>
</feature>
<feature type="region of interest" description="Disordered" evidence="24">
    <location>
        <begin position="1"/>
        <end position="25"/>
    </location>
</feature>
<comment type="cofactor">
    <cofactor evidence="1">
        <name>Mn(2+)</name>
        <dbReference type="ChEBI" id="CHEBI:29035"/>
    </cofactor>
</comment>
<evidence type="ECO:0000256" key="25">
    <source>
        <dbReference type="SAM" id="Phobius"/>
    </source>
</evidence>
<dbReference type="GO" id="GO:0005886">
    <property type="term" value="C:plasma membrane"/>
    <property type="evidence" value="ECO:0007669"/>
    <property type="project" value="UniProtKB-SubCell"/>
</dbReference>
<evidence type="ECO:0000256" key="9">
    <source>
        <dbReference type="ARBA" id="ARBA00022679"/>
    </source>
</evidence>
<comment type="similarity">
    <text evidence="5">Belongs to the glycosyltransferase 2 family. Plant cellulose synthase subfamily.</text>
</comment>
<reference evidence="26 27" key="1">
    <citation type="submission" date="2020-05" db="EMBL/GenBank/DDBJ databases">
        <title>WGS assembly of Panicum virgatum.</title>
        <authorList>
            <person name="Lovell J.T."/>
            <person name="Jenkins J."/>
            <person name="Shu S."/>
            <person name="Juenger T.E."/>
            <person name="Schmutz J."/>
        </authorList>
    </citation>
    <scope>NUCLEOTIDE SEQUENCE</scope>
    <source>
        <strain evidence="26">AP13</strain>
        <strain evidence="27">cv. AP13</strain>
    </source>
</reference>
<evidence type="ECO:0000256" key="8">
    <source>
        <dbReference type="ARBA" id="ARBA00022676"/>
    </source>
</evidence>
<keyword evidence="16" id="KW-0175">Coiled coil</keyword>
<evidence type="ECO:0000256" key="5">
    <source>
        <dbReference type="ARBA" id="ARBA00007548"/>
    </source>
</evidence>
<evidence type="ECO:0000256" key="7">
    <source>
        <dbReference type="ARBA" id="ARBA00022475"/>
    </source>
</evidence>
<dbReference type="FunFam" id="3.90.550.10:FF:000009">
    <property type="entry name" value="Cellulose synthase"/>
    <property type="match status" value="1"/>
</dbReference>
<evidence type="ECO:0000313" key="27">
    <source>
        <dbReference type="Proteomes" id="UP000823388"/>
    </source>
</evidence>
<keyword evidence="12" id="KW-0863">Zinc-finger</keyword>
<name>A0A8T0SD29_PANVG</name>
<comment type="subcellular location">
    <subcellularLocation>
        <location evidence="3">Cell membrane</location>
        <topology evidence="3">Multi-pass membrane protein</topology>
    </subcellularLocation>
</comment>
<dbReference type="GO" id="GO:0016760">
    <property type="term" value="F:cellulose synthase (UDP-forming) activity"/>
    <property type="evidence" value="ECO:0007669"/>
    <property type="project" value="UniProtKB-EC"/>
</dbReference>
<comment type="pathway">
    <text evidence="4">Glycan metabolism; plant cellulose biosynthesis.</text>
</comment>
<dbReference type="EMBL" id="CM029045">
    <property type="protein sequence ID" value="KAG2595360.1"/>
    <property type="molecule type" value="Genomic_DNA"/>
</dbReference>
<dbReference type="EMBL" id="CM029045">
    <property type="protein sequence ID" value="KAG2595364.1"/>
    <property type="molecule type" value="Genomic_DNA"/>
</dbReference>
<dbReference type="GO" id="GO:0009834">
    <property type="term" value="P:plant-type secondary cell wall biogenesis"/>
    <property type="evidence" value="ECO:0007669"/>
    <property type="project" value="UniProtKB-ARBA"/>
</dbReference>
<evidence type="ECO:0000256" key="17">
    <source>
        <dbReference type="ARBA" id="ARBA00023136"/>
    </source>
</evidence>
<dbReference type="Proteomes" id="UP000823388">
    <property type="component" value="Chromosome 5K"/>
</dbReference>
<keyword evidence="7" id="KW-1003">Cell membrane</keyword>
<keyword evidence="10 25" id="KW-0812">Transmembrane</keyword>
<evidence type="ECO:0000256" key="22">
    <source>
        <dbReference type="PIRSR" id="PIRSR605150-2"/>
    </source>
</evidence>
<keyword evidence="19" id="KW-0961">Cell wall biogenesis/degradation</keyword>
<dbReference type="GO" id="GO:0071555">
    <property type="term" value="P:cell wall organization"/>
    <property type="evidence" value="ECO:0007669"/>
    <property type="project" value="UniProtKB-KW"/>
</dbReference>
<keyword evidence="17 25" id="KW-0472">Membrane</keyword>
<dbReference type="Pfam" id="PF03552">
    <property type="entry name" value="Cellulose_synt"/>
    <property type="match status" value="1"/>
</dbReference>
<keyword evidence="8" id="KW-0328">Glycosyltransferase</keyword>
<evidence type="ECO:0000256" key="11">
    <source>
        <dbReference type="ARBA" id="ARBA00022723"/>
    </source>
</evidence>
<dbReference type="PANTHER" id="PTHR13301">
    <property type="entry name" value="X-BOX TRANSCRIPTION FACTOR-RELATED"/>
    <property type="match status" value="1"/>
</dbReference>
<evidence type="ECO:0000256" key="14">
    <source>
        <dbReference type="ARBA" id="ARBA00022916"/>
    </source>
</evidence>
<feature type="active site" evidence="21">
    <location>
        <position position="235"/>
    </location>
</feature>
<evidence type="ECO:0000256" key="21">
    <source>
        <dbReference type="PIRSR" id="PIRSR605150-1"/>
    </source>
</evidence>
<comment type="caution">
    <text evidence="26">The sequence shown here is derived from an EMBL/GenBank/DDBJ whole genome shotgun (WGS) entry which is preliminary data.</text>
</comment>
<feature type="active site" evidence="21">
    <location>
        <position position="618"/>
    </location>
</feature>
<evidence type="ECO:0000256" key="10">
    <source>
        <dbReference type="ARBA" id="ARBA00022692"/>
    </source>
</evidence>
<evidence type="ECO:0000256" key="3">
    <source>
        <dbReference type="ARBA" id="ARBA00004651"/>
    </source>
</evidence>